<organism evidence="3 4">
    <name type="scientific">Paenibacillus allorhizosphaerae</name>
    <dbReference type="NCBI Taxonomy" id="2849866"/>
    <lineage>
        <taxon>Bacteria</taxon>
        <taxon>Bacillati</taxon>
        <taxon>Bacillota</taxon>
        <taxon>Bacilli</taxon>
        <taxon>Bacillales</taxon>
        <taxon>Paenibacillaceae</taxon>
        <taxon>Paenibacillus</taxon>
    </lineage>
</organism>
<dbReference type="EMBL" id="CAJVCE010000013">
    <property type="protein sequence ID" value="CAG7649316.1"/>
    <property type="molecule type" value="Genomic_DNA"/>
</dbReference>
<feature type="signal peptide" evidence="2">
    <location>
        <begin position="1"/>
        <end position="23"/>
    </location>
</feature>
<reference evidence="3 4" key="1">
    <citation type="submission" date="2021-06" db="EMBL/GenBank/DDBJ databases">
        <authorList>
            <person name="Criscuolo A."/>
        </authorList>
    </citation>
    <scope>NUCLEOTIDE SEQUENCE [LARGE SCALE GENOMIC DNA]</scope>
    <source>
        <strain evidence="4">CIP 111802</strain>
    </source>
</reference>
<sequence length="437" mass="48435">MLMRRKAVLFSLGCLLISGCSSGGNTGAPQGEQQPGKPAENAKQITLQVFQAGGSISDTEFKELIADPVKKKFPHITMELIREGQAKRDQLITAGEFPDMIFTSSITVGGFLELNLMKDLQEMINKSKLDMNQYEKRAIDQIKSLSDNGQMYALPFSINYGALFYNKDIFDRAGIPYPAEGLAWEDILELARKVAEKEPSVRALGTSGITRDAISLRMPLVDPKTEKPVIATDDWKWLMQYHQTLNKLPDNKQAKGGRDGFVKDRTMAMYTSYGARIGELEELELSGQSFKWDMATFPVRKDAKVQGMETESHILSISSTAKHPEDAFNVITFLTTNDEVQTQVARKARVSSLKAEKYKSLFGQDLKSLQGKNVQAIFKNKYAPNAQQTKYDAAAEKAVNNALSKVNAGKADVNTALREAEEEASKGIAELKLADKK</sequence>
<evidence type="ECO:0008006" key="5">
    <source>
        <dbReference type="Google" id="ProtNLM"/>
    </source>
</evidence>
<dbReference type="RefSeq" id="WP_218100741.1">
    <property type="nucleotide sequence ID" value="NZ_CAJVCE010000013.1"/>
</dbReference>
<keyword evidence="4" id="KW-1185">Reference proteome</keyword>
<feature type="chain" id="PRO_5045115344" description="Extracellular solute-binding protein" evidence="2">
    <location>
        <begin position="24"/>
        <end position="437"/>
    </location>
</feature>
<dbReference type="PANTHER" id="PTHR43649:SF12">
    <property type="entry name" value="DIACETYLCHITOBIOSE BINDING PROTEIN DASA"/>
    <property type="match status" value="1"/>
</dbReference>
<evidence type="ECO:0000313" key="4">
    <source>
        <dbReference type="Proteomes" id="UP000730618"/>
    </source>
</evidence>
<keyword evidence="2" id="KW-0732">Signal</keyword>
<dbReference type="InterPro" id="IPR006059">
    <property type="entry name" value="SBP"/>
</dbReference>
<proteinExistence type="predicted"/>
<gene>
    <name evidence="3" type="ORF">PAECIP111802_04460</name>
</gene>
<name>A0ABN7TTR4_9BACL</name>
<keyword evidence="1" id="KW-0175">Coiled coil</keyword>
<dbReference type="InterPro" id="IPR050490">
    <property type="entry name" value="Bact_solute-bd_prot1"/>
</dbReference>
<dbReference type="PROSITE" id="PS51257">
    <property type="entry name" value="PROKAR_LIPOPROTEIN"/>
    <property type="match status" value="1"/>
</dbReference>
<dbReference type="Pfam" id="PF01547">
    <property type="entry name" value="SBP_bac_1"/>
    <property type="match status" value="1"/>
</dbReference>
<feature type="coiled-coil region" evidence="1">
    <location>
        <begin position="403"/>
        <end position="437"/>
    </location>
</feature>
<evidence type="ECO:0000313" key="3">
    <source>
        <dbReference type="EMBL" id="CAG7649316.1"/>
    </source>
</evidence>
<dbReference type="Proteomes" id="UP000730618">
    <property type="component" value="Unassembled WGS sequence"/>
</dbReference>
<evidence type="ECO:0000256" key="2">
    <source>
        <dbReference type="SAM" id="SignalP"/>
    </source>
</evidence>
<accession>A0ABN7TTR4</accession>
<protein>
    <recommendedName>
        <fullName evidence="5">Extracellular solute-binding protein</fullName>
    </recommendedName>
</protein>
<comment type="caution">
    <text evidence="3">The sequence shown here is derived from an EMBL/GenBank/DDBJ whole genome shotgun (WGS) entry which is preliminary data.</text>
</comment>
<dbReference type="PANTHER" id="PTHR43649">
    <property type="entry name" value="ARABINOSE-BINDING PROTEIN-RELATED"/>
    <property type="match status" value="1"/>
</dbReference>
<evidence type="ECO:0000256" key="1">
    <source>
        <dbReference type="SAM" id="Coils"/>
    </source>
</evidence>